<comment type="caution">
    <text evidence="2">The sequence shown here is derived from an EMBL/GenBank/DDBJ whole genome shotgun (WGS) entry which is preliminary data.</text>
</comment>
<dbReference type="EMBL" id="JAOWLB010000028">
    <property type="protein sequence ID" value="MCV2891101.1"/>
    <property type="molecule type" value="Genomic_DNA"/>
</dbReference>
<feature type="region of interest" description="Disordered" evidence="1">
    <location>
        <begin position="126"/>
        <end position="158"/>
    </location>
</feature>
<name>A0ABT3AR05_9RHOB</name>
<sequence>MTKTPIGKREAPFSLRLSFEERAKLEHQAGSMPLSAYIKSLLFADDAPVYRQRRRAPAADEKLLAELLACLGASRLSNNLNQLAKAANSGSLYCDEGTKIALNRACDDVHAMRVLLMRGLGIQVDEPETDKPKESTTQSFNRTAARRPSMFPKPGNKQ</sequence>
<organism evidence="2 3">
    <name type="scientific">Ruegeria aquimaris</name>
    <dbReference type="NCBI Taxonomy" id="2984333"/>
    <lineage>
        <taxon>Bacteria</taxon>
        <taxon>Pseudomonadati</taxon>
        <taxon>Pseudomonadota</taxon>
        <taxon>Alphaproteobacteria</taxon>
        <taxon>Rhodobacterales</taxon>
        <taxon>Roseobacteraceae</taxon>
        <taxon>Ruegeria</taxon>
    </lineage>
</organism>
<evidence type="ECO:0000313" key="3">
    <source>
        <dbReference type="Proteomes" id="UP001320899"/>
    </source>
</evidence>
<proteinExistence type="predicted"/>
<evidence type="ECO:0000256" key="1">
    <source>
        <dbReference type="SAM" id="MobiDB-lite"/>
    </source>
</evidence>
<keyword evidence="3" id="KW-1185">Reference proteome</keyword>
<evidence type="ECO:0000313" key="2">
    <source>
        <dbReference type="EMBL" id="MCV2891101.1"/>
    </source>
</evidence>
<reference evidence="2 3" key="1">
    <citation type="submission" date="2022-10" db="EMBL/GenBank/DDBJ databases">
        <title>Ruegeria sp. nov., isolated from ocean surface sediments.</title>
        <authorList>
            <person name="He W."/>
            <person name="Xue H.-P."/>
            <person name="Zhang D.-F."/>
        </authorList>
    </citation>
    <scope>NUCLEOTIDE SEQUENCE [LARGE SCALE GENOMIC DNA]</scope>
    <source>
        <strain evidence="2 3">XHP0148</strain>
    </source>
</reference>
<accession>A0ABT3AR05</accession>
<protein>
    <submittedName>
        <fullName evidence="2">MobC family plasmid mobilization relaxosome protein</fullName>
    </submittedName>
</protein>
<dbReference type="Proteomes" id="UP001320899">
    <property type="component" value="Unassembled WGS sequence"/>
</dbReference>
<gene>
    <name evidence="2" type="ORF">OE747_22470</name>
</gene>
<dbReference type="RefSeq" id="WP_263830708.1">
    <property type="nucleotide sequence ID" value="NZ_JAOWLB010000028.1"/>
</dbReference>